<reference evidence="6" key="1">
    <citation type="journal article" date="2019" name="Int. J. Syst. Evol. Microbiol.">
        <title>The Global Catalogue of Microorganisms (GCM) 10K type strain sequencing project: providing services to taxonomists for standard genome sequencing and annotation.</title>
        <authorList>
            <consortium name="The Broad Institute Genomics Platform"/>
            <consortium name="The Broad Institute Genome Sequencing Center for Infectious Disease"/>
            <person name="Wu L."/>
            <person name="Ma J."/>
        </authorList>
    </citation>
    <scope>NUCLEOTIDE SEQUENCE [LARGE SCALE GENOMIC DNA]</scope>
    <source>
        <strain evidence="6">CGMCC 1.16275</strain>
    </source>
</reference>
<dbReference type="Proteomes" id="UP001596456">
    <property type="component" value="Unassembled WGS sequence"/>
</dbReference>
<dbReference type="PANTHER" id="PTHR43176:SF3">
    <property type="entry name" value="3-HYDROXYISOBUTYRYL-COA HYDROLASE, MITOCHONDRIAL"/>
    <property type="match status" value="1"/>
</dbReference>
<feature type="domain" description="Enoyl-CoA hydratase/isomerase" evidence="4">
    <location>
        <begin position="18"/>
        <end position="352"/>
    </location>
</feature>
<dbReference type="PANTHER" id="PTHR43176">
    <property type="entry name" value="3-HYDROXYISOBUTYRYL-COA HYDROLASE-RELATED"/>
    <property type="match status" value="1"/>
</dbReference>
<evidence type="ECO:0000256" key="1">
    <source>
        <dbReference type="ARBA" id="ARBA00001709"/>
    </source>
</evidence>
<dbReference type="SUPFAM" id="SSF52096">
    <property type="entry name" value="ClpP/crotonase"/>
    <property type="match status" value="1"/>
</dbReference>
<accession>A0ABW2KSC3</accession>
<evidence type="ECO:0000259" key="4">
    <source>
        <dbReference type="Pfam" id="PF16113"/>
    </source>
</evidence>
<dbReference type="EMBL" id="JBHTCM010000004">
    <property type="protein sequence ID" value="MFC7332195.1"/>
    <property type="molecule type" value="Genomic_DNA"/>
</dbReference>
<protein>
    <recommendedName>
        <fullName evidence="2">3-hydroxyisobutyryl-CoA hydrolase</fullName>
        <ecNumber evidence="2">3.1.2.4</ecNumber>
    </recommendedName>
</protein>
<comment type="caution">
    <text evidence="5">The sequence shown here is derived from an EMBL/GenBank/DDBJ whole genome shotgun (WGS) entry which is preliminary data.</text>
</comment>
<sequence length="364" mass="39452">MGTALTQDVLCETRGPLGLVTLNRPKALNALTLGMIRVIDPQLQAWARDPAVTAVLIRGAGDRAFCAGGDVRAVHDDGLAWKKGESDGALTRDFFREEYILNHRIKRFPKPFVALLDGITMGGGVGLSVHGSHRVVTEKTLFAMPETGIGLFPDVGGTYFLPRLPGRIGTYLALTGARLKAVDLLHTGIATHHVPGDRLDTLVDDLAAGLQRGGPAAETVSAVLDRHAGAPAGEALIEPFRHEIDHSFAFSTVEEIVAALEQYGTGWSQETARTMAGLSPTSLKVTLKQMRVGEGLDFDACMQLEYRMTQAFMAGHDFYEGIRAVLVDKDRSPRWQPATLAEVTEEMVNRHFAPVGTRDLVFTD</sequence>
<comment type="catalytic activity">
    <reaction evidence="1">
        <text>3-hydroxy-2-methylpropanoyl-CoA + H2O = 3-hydroxy-2-methylpropanoate + CoA + H(+)</text>
        <dbReference type="Rhea" id="RHEA:20888"/>
        <dbReference type="ChEBI" id="CHEBI:11805"/>
        <dbReference type="ChEBI" id="CHEBI:15377"/>
        <dbReference type="ChEBI" id="CHEBI:15378"/>
        <dbReference type="ChEBI" id="CHEBI:57287"/>
        <dbReference type="ChEBI" id="CHEBI:57340"/>
        <dbReference type="EC" id="3.1.2.4"/>
    </reaction>
</comment>
<evidence type="ECO:0000256" key="2">
    <source>
        <dbReference type="ARBA" id="ARBA00011915"/>
    </source>
</evidence>
<dbReference type="CDD" id="cd06558">
    <property type="entry name" value="crotonase-like"/>
    <property type="match status" value="1"/>
</dbReference>
<dbReference type="RefSeq" id="WP_377356439.1">
    <property type="nucleotide sequence ID" value="NZ_JBHTCM010000004.1"/>
</dbReference>
<name>A0ABW2KSC3_9PROT</name>
<dbReference type="Gene3D" id="3.90.226.10">
    <property type="entry name" value="2-enoyl-CoA Hydratase, Chain A, domain 1"/>
    <property type="match status" value="1"/>
</dbReference>
<dbReference type="NCBIfam" id="NF004127">
    <property type="entry name" value="PRK05617.1"/>
    <property type="match status" value="1"/>
</dbReference>
<dbReference type="InterPro" id="IPR029045">
    <property type="entry name" value="ClpP/crotonase-like_dom_sf"/>
</dbReference>
<evidence type="ECO:0000256" key="3">
    <source>
        <dbReference type="ARBA" id="ARBA00022801"/>
    </source>
</evidence>
<dbReference type="GO" id="GO:0016787">
    <property type="term" value="F:hydrolase activity"/>
    <property type="evidence" value="ECO:0007669"/>
    <property type="project" value="UniProtKB-KW"/>
</dbReference>
<keyword evidence="3 5" id="KW-0378">Hydrolase</keyword>
<dbReference type="EC" id="3.1.2.4" evidence="2"/>
<dbReference type="InterPro" id="IPR045004">
    <property type="entry name" value="ECH_dom"/>
</dbReference>
<evidence type="ECO:0000313" key="6">
    <source>
        <dbReference type="Proteomes" id="UP001596456"/>
    </source>
</evidence>
<proteinExistence type="predicted"/>
<evidence type="ECO:0000313" key="5">
    <source>
        <dbReference type="EMBL" id="MFC7332195.1"/>
    </source>
</evidence>
<gene>
    <name evidence="5" type="ORF">ACFQPS_03410</name>
</gene>
<organism evidence="5 6">
    <name type="scientific">Rhodocista pekingensis</name>
    <dbReference type="NCBI Taxonomy" id="201185"/>
    <lineage>
        <taxon>Bacteria</taxon>
        <taxon>Pseudomonadati</taxon>
        <taxon>Pseudomonadota</taxon>
        <taxon>Alphaproteobacteria</taxon>
        <taxon>Rhodospirillales</taxon>
        <taxon>Azospirillaceae</taxon>
        <taxon>Rhodocista</taxon>
    </lineage>
</organism>
<dbReference type="InterPro" id="IPR032259">
    <property type="entry name" value="HIBYL-CoA-H"/>
</dbReference>
<dbReference type="Pfam" id="PF16113">
    <property type="entry name" value="ECH_2"/>
    <property type="match status" value="1"/>
</dbReference>
<keyword evidence="6" id="KW-1185">Reference proteome</keyword>